<reference evidence="4" key="1">
    <citation type="submission" date="2021-05" db="EMBL/GenBank/DDBJ databases">
        <title>Genome of Sphingobium sp. strain.</title>
        <authorList>
            <person name="Fan R."/>
        </authorList>
    </citation>
    <scope>NUCLEOTIDE SEQUENCE</scope>
    <source>
        <strain evidence="4">H33</strain>
    </source>
</reference>
<evidence type="ECO:0000313" key="5">
    <source>
        <dbReference type="Proteomes" id="UP001138757"/>
    </source>
</evidence>
<dbReference type="GO" id="GO:0050661">
    <property type="term" value="F:NADP binding"/>
    <property type="evidence" value="ECO:0007669"/>
    <property type="project" value="InterPro"/>
</dbReference>
<dbReference type="PANTHER" id="PTHR42877:SF4">
    <property type="entry name" value="FAD_NAD(P)-BINDING DOMAIN-CONTAINING PROTEIN-RELATED"/>
    <property type="match status" value="1"/>
</dbReference>
<dbReference type="Pfam" id="PF00743">
    <property type="entry name" value="FMO-like"/>
    <property type="match status" value="1"/>
</dbReference>
<evidence type="ECO:0000256" key="2">
    <source>
        <dbReference type="ARBA" id="ARBA00022827"/>
    </source>
</evidence>
<dbReference type="PANTHER" id="PTHR42877">
    <property type="entry name" value="L-ORNITHINE N(5)-MONOOXYGENASE-RELATED"/>
    <property type="match status" value="1"/>
</dbReference>
<dbReference type="InterPro" id="IPR020946">
    <property type="entry name" value="Flavin_mOase-like"/>
</dbReference>
<evidence type="ECO:0000256" key="1">
    <source>
        <dbReference type="ARBA" id="ARBA00022630"/>
    </source>
</evidence>
<keyword evidence="3" id="KW-0560">Oxidoreductase</keyword>
<organism evidence="4 5">
    <name type="scientific">Sphingobium nicotianae</name>
    <dbReference type="NCBI Taxonomy" id="2782607"/>
    <lineage>
        <taxon>Bacteria</taxon>
        <taxon>Pseudomonadati</taxon>
        <taxon>Pseudomonadota</taxon>
        <taxon>Alphaproteobacteria</taxon>
        <taxon>Sphingomonadales</taxon>
        <taxon>Sphingomonadaceae</taxon>
        <taxon>Sphingobium</taxon>
    </lineage>
</organism>
<keyword evidence="1" id="KW-0285">Flavoprotein</keyword>
<dbReference type="PRINTS" id="PR00368">
    <property type="entry name" value="FADPNR"/>
</dbReference>
<dbReference type="PRINTS" id="PR00411">
    <property type="entry name" value="PNDRDTASEI"/>
</dbReference>
<comment type="caution">
    <text evidence="4">The sequence shown here is derived from an EMBL/GenBank/DDBJ whole genome shotgun (WGS) entry which is preliminary data.</text>
</comment>
<dbReference type="Gene3D" id="3.50.50.60">
    <property type="entry name" value="FAD/NAD(P)-binding domain"/>
    <property type="match status" value="2"/>
</dbReference>
<accession>A0A9X1IQQ2</accession>
<name>A0A9X1IQQ2_9SPHN</name>
<proteinExistence type="predicted"/>
<dbReference type="InterPro" id="IPR036188">
    <property type="entry name" value="FAD/NAD-bd_sf"/>
</dbReference>
<dbReference type="GO" id="GO:0050660">
    <property type="term" value="F:flavin adenine dinucleotide binding"/>
    <property type="evidence" value="ECO:0007669"/>
    <property type="project" value="InterPro"/>
</dbReference>
<dbReference type="EMBL" id="JAHGAW010000004">
    <property type="protein sequence ID" value="MBT2186852.1"/>
    <property type="molecule type" value="Genomic_DNA"/>
</dbReference>
<evidence type="ECO:0000313" key="4">
    <source>
        <dbReference type="EMBL" id="MBT2186852.1"/>
    </source>
</evidence>
<dbReference type="SUPFAM" id="SSF51905">
    <property type="entry name" value="FAD/NAD(P)-binding domain"/>
    <property type="match status" value="1"/>
</dbReference>
<keyword evidence="2" id="KW-0274">FAD</keyword>
<dbReference type="AlphaFoldDB" id="A0A9X1IQQ2"/>
<sequence>MVETGAQKEARTDLLAASDATIDDAVTYGDPMVLRGLVYLLTGDPELKTMATKTVAYGQMDAIVPASDEEVAMIRRKAADFLKAYRDGGAGPIGFGAPKHVRDSMELVLAGRIPEEDLAMATEELALDPWARSLQWQSTPDSKRLGAFSVTVIGTGMGGLNAALQLKRAGINYMIFEKNNGVGGTWYENRYPGARVDGSSRTYSHLFGVDFPCPYNYAPQERNQAYFDWVADEFGLRDEIIFNTEVTALTWDEQASMWEIEAIGPNGKETHRSNAVITSVGFLNRPNIPQIEGMETFGGPSWHTVHWPEGADLADKRVAVVGTGCTGYQMVPELAKEAAHISVFQRTPQWLMPMPGYLAEVPDGLKWLDRNMPYHTNFMRLRHAYRIGDFFSKVTEIDPDFDDPYSVSAANKALRDRSVEFLEKKLGDRMLGDKSLVEIMTPKHPVWSARIVLVDSDDCILDALQLDNVELVTSGAERINTAGIVDGAGKQHDVDVIVYATGFKANDYLYPMKITGRNGLTIDQLWAVDGARAYLGCMMPGFPNLWSIYGPNTNGGLQVAAYHELTTLYALQCIEKLILERKETIEVKEEAYWRYSRFVDERNSRRVWSDKRAHSYYWDGGRSPGMNPLTATENYQFMRYPDFNDMNMK</sequence>
<dbReference type="Proteomes" id="UP001138757">
    <property type="component" value="Unassembled WGS sequence"/>
</dbReference>
<gene>
    <name evidence="4" type="ORF">KK488_07800</name>
</gene>
<evidence type="ECO:0000256" key="3">
    <source>
        <dbReference type="ARBA" id="ARBA00023002"/>
    </source>
</evidence>
<dbReference type="InterPro" id="IPR051209">
    <property type="entry name" value="FAD-bind_Monooxygenase_sf"/>
</dbReference>
<protein>
    <submittedName>
        <fullName evidence="4">NAD(P)/FAD-dependent oxidoreductase</fullName>
    </submittedName>
</protein>
<dbReference type="GO" id="GO:0004499">
    <property type="term" value="F:N,N-dimethylaniline monooxygenase activity"/>
    <property type="evidence" value="ECO:0007669"/>
    <property type="project" value="InterPro"/>
</dbReference>
<keyword evidence="5" id="KW-1185">Reference proteome</keyword>